<name>A0AA49ES57_9CAUD</name>
<evidence type="ECO:0000313" key="1">
    <source>
        <dbReference type="EMBL" id="WGH21375.1"/>
    </source>
</evidence>
<accession>A0AA49ES57</accession>
<dbReference type="Gene3D" id="3.40.50.300">
    <property type="entry name" value="P-loop containing nucleotide triphosphate hydrolases"/>
    <property type="match status" value="1"/>
</dbReference>
<evidence type="ECO:0000313" key="2">
    <source>
        <dbReference type="Proteomes" id="UP001240749"/>
    </source>
</evidence>
<keyword evidence="1" id="KW-0808">Transferase</keyword>
<proteinExistence type="predicted"/>
<organism evidence="1 2">
    <name type="scientific">Arthrobacter phage Emotion</name>
    <dbReference type="NCBI Taxonomy" id="3038361"/>
    <lineage>
        <taxon>Viruses</taxon>
        <taxon>Duplodnaviria</taxon>
        <taxon>Heunggongvirae</taxon>
        <taxon>Uroviricota</taxon>
        <taxon>Caudoviricetes</taxon>
        <taxon>Casidaviridae</taxon>
        <taxon>Emotionvirus</taxon>
        <taxon>Emotionvirus emotion</taxon>
    </lineage>
</organism>
<dbReference type="InterPro" id="IPR048444">
    <property type="entry name" value="DNMK"/>
</dbReference>
<sequence>MRRHPLIAAIGHKRVGKDTFADVLVNRYGYTRVAFADPLKDAALALNPYVGPTPLPGALASEFRRLQDVVAALGWEKAKDVVPGVRETLQRLGTDAIRALDDTFWVRAGVKAIEAIDGPVVVTDARFPNEGDTVRALGGYIVRIERALPDDGDRHPSETALDDYMADFCIFNDGPVEDLQAHARYIADHVESVESYRTWSGALAAPAL</sequence>
<dbReference type="EMBL" id="OQ709216">
    <property type="protein sequence ID" value="WGH21375.1"/>
    <property type="molecule type" value="Genomic_DNA"/>
</dbReference>
<keyword evidence="2" id="KW-1185">Reference proteome</keyword>
<protein>
    <submittedName>
        <fullName evidence="1">Deoxynucleoside monophosphate kinase</fullName>
    </submittedName>
</protein>
<reference evidence="1" key="1">
    <citation type="submission" date="2023-03" db="EMBL/GenBank/DDBJ databases">
        <authorList>
            <person name="Barcik Weissman S.N."/>
            <person name="Chang S."/>
            <person name="Chen D.A."/>
            <person name="Chew B."/>
            <person name="De Jesus J.L."/>
            <person name="Han M.T."/>
            <person name="Hsu T.-Y."/>
            <person name="Rivera W."/>
            <person name="Vu T.L."/>
            <person name="Garza D.R."/>
            <person name="Stephenson J.C."/>
            <person name="Zorawik M."/>
            <person name="Reddi K."/>
            <person name="Freise A.C."/>
            <person name="Furlong K.P."/>
            <person name="Rudner A.D."/>
            <person name="Beyer A.R."/>
            <person name="Chong R.A."/>
            <person name="Edgington N.P."/>
            <person name="Garcia Costas A.M."/>
            <person name="Gibb B.P."/>
            <person name="Klyczek K.K."/>
            <person name="Swerdlow S.J."/>
            <person name="Russell D.A."/>
            <person name="Jacobs-Sera D."/>
            <person name="Hatfull G.F."/>
        </authorList>
    </citation>
    <scope>NUCLEOTIDE SEQUENCE</scope>
</reference>
<dbReference type="InterPro" id="IPR027417">
    <property type="entry name" value="P-loop_NTPase"/>
</dbReference>
<dbReference type="GO" id="GO:0016301">
    <property type="term" value="F:kinase activity"/>
    <property type="evidence" value="ECO:0007669"/>
    <property type="project" value="UniProtKB-KW"/>
</dbReference>
<dbReference type="Proteomes" id="UP001240749">
    <property type="component" value="Segment"/>
</dbReference>
<dbReference type="SUPFAM" id="SSF52540">
    <property type="entry name" value="P-loop containing nucleoside triphosphate hydrolases"/>
    <property type="match status" value="1"/>
</dbReference>
<dbReference type="Pfam" id="PF21448">
    <property type="entry name" value="DNMK"/>
    <property type="match status" value="1"/>
</dbReference>
<keyword evidence="1" id="KW-0418">Kinase</keyword>
<gene>
    <name evidence="1" type="primary">26</name>
    <name evidence="1" type="ORF">SEA_EMOTION_26</name>
</gene>